<comment type="subcellular location">
    <subcellularLocation>
        <location evidence="1">Membrane</location>
        <topology evidence="1">Multi-pass membrane protein</topology>
    </subcellularLocation>
</comment>
<proteinExistence type="inferred from homology"/>
<keyword evidence="4 10" id="KW-1133">Transmembrane helix</keyword>
<evidence type="ECO:0000256" key="10">
    <source>
        <dbReference type="SAM" id="Phobius"/>
    </source>
</evidence>
<keyword evidence="8 9" id="KW-0807">Transducer</keyword>
<evidence type="ECO:0000256" key="2">
    <source>
        <dbReference type="ARBA" id="ARBA00010663"/>
    </source>
</evidence>
<keyword evidence="7 9" id="KW-0675">Receptor</keyword>
<feature type="transmembrane region" description="Helical" evidence="10">
    <location>
        <begin position="308"/>
        <end position="330"/>
    </location>
</feature>
<evidence type="ECO:0000256" key="5">
    <source>
        <dbReference type="ARBA" id="ARBA00023040"/>
    </source>
</evidence>
<reference evidence="12 13" key="1">
    <citation type="submission" date="2024-01" db="EMBL/GenBank/DDBJ databases">
        <title>The genome of the rayed Mediterranean limpet Patella caerulea (Linnaeus, 1758).</title>
        <authorList>
            <person name="Anh-Thu Weber A."/>
            <person name="Halstead-Nussloch G."/>
        </authorList>
    </citation>
    <scope>NUCLEOTIDE SEQUENCE [LARGE SCALE GENOMIC DNA]</scope>
    <source>
        <strain evidence="12">AATW-2023a</strain>
        <tissue evidence="12">Whole specimen</tissue>
    </source>
</reference>
<dbReference type="PROSITE" id="PS50262">
    <property type="entry name" value="G_PROTEIN_RECEP_F1_2"/>
    <property type="match status" value="1"/>
</dbReference>
<comment type="caution">
    <text evidence="12">The sequence shown here is derived from an EMBL/GenBank/DDBJ whole genome shotgun (WGS) entry which is preliminary data.</text>
</comment>
<feature type="transmembrane region" description="Helical" evidence="10">
    <location>
        <begin position="269"/>
        <end position="296"/>
    </location>
</feature>
<evidence type="ECO:0000256" key="8">
    <source>
        <dbReference type="ARBA" id="ARBA00023224"/>
    </source>
</evidence>
<dbReference type="Proteomes" id="UP001347796">
    <property type="component" value="Unassembled WGS sequence"/>
</dbReference>
<dbReference type="Gene3D" id="1.20.1070.10">
    <property type="entry name" value="Rhodopsin 7-helix transmembrane proteins"/>
    <property type="match status" value="1"/>
</dbReference>
<dbReference type="InterPro" id="IPR000611">
    <property type="entry name" value="NPY_rcpt"/>
</dbReference>
<organism evidence="12 13">
    <name type="scientific">Patella caerulea</name>
    <name type="common">Rayed Mediterranean limpet</name>
    <dbReference type="NCBI Taxonomy" id="87958"/>
    <lineage>
        <taxon>Eukaryota</taxon>
        <taxon>Metazoa</taxon>
        <taxon>Spiralia</taxon>
        <taxon>Lophotrochozoa</taxon>
        <taxon>Mollusca</taxon>
        <taxon>Gastropoda</taxon>
        <taxon>Patellogastropoda</taxon>
        <taxon>Patelloidea</taxon>
        <taxon>Patellidae</taxon>
        <taxon>Patella</taxon>
    </lineage>
</organism>
<protein>
    <recommendedName>
        <fullName evidence="11">G-protein coupled receptors family 1 profile domain-containing protein</fullName>
    </recommendedName>
</protein>
<evidence type="ECO:0000313" key="13">
    <source>
        <dbReference type="Proteomes" id="UP001347796"/>
    </source>
</evidence>
<keyword evidence="13" id="KW-1185">Reference proteome</keyword>
<dbReference type="PROSITE" id="PS00237">
    <property type="entry name" value="G_PROTEIN_RECEP_F1_1"/>
    <property type="match status" value="1"/>
</dbReference>
<comment type="similarity">
    <text evidence="2 9">Belongs to the G-protein coupled receptor 1 family.</text>
</comment>
<dbReference type="PRINTS" id="PR01012">
    <property type="entry name" value="NRPEPTIDEYR"/>
</dbReference>
<dbReference type="GO" id="GO:0005886">
    <property type="term" value="C:plasma membrane"/>
    <property type="evidence" value="ECO:0007669"/>
    <property type="project" value="TreeGrafter"/>
</dbReference>
<dbReference type="Pfam" id="PF00001">
    <property type="entry name" value="7tm_1"/>
    <property type="match status" value="1"/>
</dbReference>
<dbReference type="AlphaFoldDB" id="A0AAN8PTY1"/>
<feature type="domain" description="G-protein coupled receptors family 1 profile" evidence="11">
    <location>
        <begin position="56"/>
        <end position="328"/>
    </location>
</feature>
<dbReference type="SUPFAM" id="SSF81321">
    <property type="entry name" value="Family A G protein-coupled receptor-like"/>
    <property type="match status" value="1"/>
</dbReference>
<feature type="transmembrane region" description="Helical" evidence="10">
    <location>
        <begin position="43"/>
        <end position="64"/>
    </location>
</feature>
<sequence length="371" mass="42915">MYHRFNNSYFIAEDKVNGWGNRTYFTYYSEFNRKYAITPYIEASVLSILCIFSTVANSIIFMTLTCNRSLRTVTNFFICNLAVSDMLFTMSGPIIGACRITQSWTMGHCACIMIVYMEFVSGSVSIWTMVMISVERFICIVKCSTSTFTRRIAVFVILVIWIVALLFYSPILISFHVKTFPFGNSTVKICTIEWPKMDTFRISLIFTSSIVLVYFFTPFIFLVHNYVRIFFKFWKTRQIAKRTRTQPDPTWPTARLHIQKIRDARDLKVIKIVFGLVIIFAIMWMPIFTVFIIILVDNALNDMKLGSYIFIIGVCISMGNACVNPILYGVMNEQVKTILVSCFKRKPLSSDMGHNRQLVRPHSLYSIEPAH</sequence>
<accession>A0AAN8PTY1</accession>
<evidence type="ECO:0000256" key="7">
    <source>
        <dbReference type="ARBA" id="ARBA00023170"/>
    </source>
</evidence>
<keyword evidence="5 9" id="KW-0297">G-protein coupled receptor</keyword>
<dbReference type="PRINTS" id="PR00237">
    <property type="entry name" value="GPCRRHODOPSN"/>
</dbReference>
<evidence type="ECO:0000256" key="3">
    <source>
        <dbReference type="ARBA" id="ARBA00022692"/>
    </source>
</evidence>
<feature type="transmembrane region" description="Helical" evidence="10">
    <location>
        <begin position="204"/>
        <end position="227"/>
    </location>
</feature>
<feature type="transmembrane region" description="Helical" evidence="10">
    <location>
        <begin position="76"/>
        <end position="97"/>
    </location>
</feature>
<evidence type="ECO:0000256" key="9">
    <source>
        <dbReference type="RuleBase" id="RU000688"/>
    </source>
</evidence>
<evidence type="ECO:0000259" key="11">
    <source>
        <dbReference type="PROSITE" id="PS50262"/>
    </source>
</evidence>
<keyword evidence="3 9" id="KW-0812">Transmembrane</keyword>
<dbReference type="EMBL" id="JAZGQO010000006">
    <property type="protein sequence ID" value="KAK6185367.1"/>
    <property type="molecule type" value="Genomic_DNA"/>
</dbReference>
<evidence type="ECO:0000313" key="12">
    <source>
        <dbReference type="EMBL" id="KAK6185367.1"/>
    </source>
</evidence>
<name>A0AAN8PTY1_PATCE</name>
<dbReference type="PANTHER" id="PTHR45695:SF37">
    <property type="entry name" value="FREE FATTY ACID RECEPTOR 4-LIKE"/>
    <property type="match status" value="1"/>
</dbReference>
<dbReference type="PANTHER" id="PTHR45695">
    <property type="entry name" value="LEUCOKININ RECEPTOR-RELATED"/>
    <property type="match status" value="1"/>
</dbReference>
<evidence type="ECO:0000256" key="6">
    <source>
        <dbReference type="ARBA" id="ARBA00023136"/>
    </source>
</evidence>
<dbReference type="InterPro" id="IPR017452">
    <property type="entry name" value="GPCR_Rhodpsn_7TM"/>
</dbReference>
<gene>
    <name evidence="12" type="ORF">SNE40_007617</name>
</gene>
<evidence type="ECO:0000256" key="4">
    <source>
        <dbReference type="ARBA" id="ARBA00022989"/>
    </source>
</evidence>
<keyword evidence="6 10" id="KW-0472">Membrane</keyword>
<dbReference type="GO" id="GO:0004983">
    <property type="term" value="F:neuropeptide Y receptor activity"/>
    <property type="evidence" value="ECO:0007669"/>
    <property type="project" value="InterPro"/>
</dbReference>
<feature type="transmembrane region" description="Helical" evidence="10">
    <location>
        <begin position="103"/>
        <end position="132"/>
    </location>
</feature>
<feature type="transmembrane region" description="Helical" evidence="10">
    <location>
        <begin position="152"/>
        <end position="173"/>
    </location>
</feature>
<evidence type="ECO:0000256" key="1">
    <source>
        <dbReference type="ARBA" id="ARBA00004141"/>
    </source>
</evidence>
<dbReference type="InterPro" id="IPR000276">
    <property type="entry name" value="GPCR_Rhodpsn"/>
</dbReference>